<dbReference type="Gene3D" id="2.40.420.20">
    <property type="match status" value="1"/>
</dbReference>
<dbReference type="PANTHER" id="PTHR30469:SF37">
    <property type="entry name" value="RAGD PROTEIN"/>
    <property type="match status" value="1"/>
</dbReference>
<evidence type="ECO:0000259" key="2">
    <source>
        <dbReference type="Pfam" id="PF25973"/>
    </source>
</evidence>
<dbReference type="Gene3D" id="1.10.287.470">
    <property type="entry name" value="Helix hairpin bin"/>
    <property type="match status" value="1"/>
</dbReference>
<evidence type="ECO:0000259" key="3">
    <source>
        <dbReference type="Pfam" id="PF25989"/>
    </source>
</evidence>
<feature type="domain" description="YknX-like C-terminal permuted SH3-like" evidence="3">
    <location>
        <begin position="288"/>
        <end position="354"/>
    </location>
</feature>
<dbReference type="GO" id="GO:0015562">
    <property type="term" value="F:efflux transmembrane transporter activity"/>
    <property type="evidence" value="ECO:0007669"/>
    <property type="project" value="TreeGrafter"/>
</dbReference>
<evidence type="ECO:0000313" key="4">
    <source>
        <dbReference type="EMBL" id="SEG19578.1"/>
    </source>
</evidence>
<comment type="similarity">
    <text evidence="1">Belongs to the membrane fusion protein (MFP) (TC 8.A.1) family.</text>
</comment>
<dbReference type="InterPro" id="IPR058647">
    <property type="entry name" value="BSH_CzcB-like"/>
</dbReference>
<dbReference type="Gene3D" id="2.40.30.170">
    <property type="match status" value="1"/>
</dbReference>
<dbReference type="Pfam" id="PF25989">
    <property type="entry name" value="YknX_C"/>
    <property type="match status" value="1"/>
</dbReference>
<dbReference type="SUPFAM" id="SSF111369">
    <property type="entry name" value="HlyD-like secretion proteins"/>
    <property type="match status" value="1"/>
</dbReference>
<feature type="domain" description="CzcB-like barrel-sandwich hybrid" evidence="2">
    <location>
        <begin position="58"/>
        <end position="190"/>
    </location>
</feature>
<dbReference type="PANTHER" id="PTHR30469">
    <property type="entry name" value="MULTIDRUG RESISTANCE PROTEIN MDTA"/>
    <property type="match status" value="1"/>
</dbReference>
<dbReference type="Proteomes" id="UP000236731">
    <property type="component" value="Unassembled WGS sequence"/>
</dbReference>
<keyword evidence="5" id="KW-1185">Reference proteome</keyword>
<accession>A0A1H5Y6L4</accession>
<sequence length="356" mass="39279">MVGLVVFLAGCQATSEENKEAKVSSAKQAVSVSVVHAIEQQPVYKLKLPGELHPYESVDVFAKVKGFVRKIHVDVGSKVRKGQVLAVLEAPEMDLQSTVDGARSQQLGANYEVSRRRYERLRKVKQESPGAVSELEYEQAYGAMLRDSSALLEGRFSHRKTNQLREYLIVRAPFSGVITERNFSIGALIGDSGVPFFKLVDNDRLKLKVVVPEVHAQSVSDSTQAEFSVLSNPTKVFHAKLLHNAQVIDPLNSALALEFDVPNHADELNGGDYTEVNLQLKRNRPTLFVPKSSIINAQAGVFVLRLVQQQVERVPVKLGQSQDELQEIFGDLSPNDSLVLKASEELANGQKVNVVK</sequence>
<proteinExistence type="inferred from homology"/>
<dbReference type="InterPro" id="IPR006143">
    <property type="entry name" value="RND_pump_MFP"/>
</dbReference>
<dbReference type="GO" id="GO:1990281">
    <property type="term" value="C:efflux pump complex"/>
    <property type="evidence" value="ECO:0007669"/>
    <property type="project" value="TreeGrafter"/>
</dbReference>
<dbReference type="Gene3D" id="2.40.50.100">
    <property type="match status" value="1"/>
</dbReference>
<dbReference type="NCBIfam" id="TIGR01730">
    <property type="entry name" value="RND_mfp"/>
    <property type="match status" value="1"/>
</dbReference>
<reference evidence="5" key="1">
    <citation type="submission" date="2016-10" db="EMBL/GenBank/DDBJ databases">
        <authorList>
            <person name="Varghese N."/>
            <person name="Submissions S."/>
        </authorList>
    </citation>
    <scope>NUCLEOTIDE SEQUENCE [LARGE SCALE GENOMIC DNA]</scope>
    <source>
        <strain evidence="5">DSM 22361</strain>
    </source>
</reference>
<dbReference type="EMBL" id="FNUT01000005">
    <property type="protein sequence ID" value="SEG19578.1"/>
    <property type="molecule type" value="Genomic_DNA"/>
</dbReference>
<dbReference type="AlphaFoldDB" id="A0A1H5Y6L4"/>
<evidence type="ECO:0000256" key="1">
    <source>
        <dbReference type="ARBA" id="ARBA00009477"/>
    </source>
</evidence>
<protein>
    <submittedName>
        <fullName evidence="4">RND family efflux transporter, MFP subunit</fullName>
    </submittedName>
</protein>
<name>A0A1H5Y6L4_9SPHI</name>
<dbReference type="InterPro" id="IPR058637">
    <property type="entry name" value="YknX-like_C"/>
</dbReference>
<evidence type="ECO:0000313" key="5">
    <source>
        <dbReference type="Proteomes" id="UP000236731"/>
    </source>
</evidence>
<gene>
    <name evidence="4" type="ORF">SAMN05421877_105259</name>
</gene>
<dbReference type="Pfam" id="PF25973">
    <property type="entry name" value="BSH_CzcB"/>
    <property type="match status" value="1"/>
</dbReference>
<organism evidence="4 5">
    <name type="scientific">Sphingobacterium lactis</name>
    <dbReference type="NCBI Taxonomy" id="797291"/>
    <lineage>
        <taxon>Bacteria</taxon>
        <taxon>Pseudomonadati</taxon>
        <taxon>Bacteroidota</taxon>
        <taxon>Sphingobacteriia</taxon>
        <taxon>Sphingobacteriales</taxon>
        <taxon>Sphingobacteriaceae</taxon>
        <taxon>Sphingobacterium</taxon>
    </lineage>
</organism>